<name>A0ABN8VAX7_STRGL</name>
<dbReference type="PANTHER" id="PTHR12729">
    <property type="entry name" value="TRNA(HIS) GUANYLYLTRANSFERASE-RELATED"/>
    <property type="match status" value="1"/>
</dbReference>
<dbReference type="Proteomes" id="UP001154015">
    <property type="component" value="Unassembled WGS sequence"/>
</dbReference>
<dbReference type="InterPro" id="IPR038469">
    <property type="entry name" value="tRNAHis_GuaTrfase_Thg1_sf"/>
</dbReference>
<dbReference type="PANTHER" id="PTHR12729:SF1">
    <property type="entry name" value="TRNAHIS GUANYLYLTRANSFERASE CATALYTIC DOMAIN-CONTAINING PROTEIN"/>
    <property type="match status" value="1"/>
</dbReference>
<dbReference type="Gene3D" id="3.30.70.3000">
    <property type="match status" value="1"/>
</dbReference>
<protein>
    <submittedName>
        <fullName evidence="1">Uncharacterized protein</fullName>
    </submittedName>
</protein>
<proteinExistence type="predicted"/>
<comment type="caution">
    <text evidence="1">The sequence shown here is derived from an EMBL/GenBank/DDBJ whole genome shotgun (WGS) entry which is preliminary data.</text>
</comment>
<gene>
    <name evidence="1" type="ORF">SGL43_06568</name>
</gene>
<organism evidence="1 2">
    <name type="scientific">Streptomyces globisporus</name>
    <dbReference type="NCBI Taxonomy" id="1908"/>
    <lineage>
        <taxon>Bacteria</taxon>
        <taxon>Bacillati</taxon>
        <taxon>Actinomycetota</taxon>
        <taxon>Actinomycetes</taxon>
        <taxon>Kitasatosporales</taxon>
        <taxon>Streptomycetaceae</taxon>
        <taxon>Streptomyces</taxon>
    </lineage>
</organism>
<accession>A0ABN8VAX7</accession>
<dbReference type="EMBL" id="CAKXYP010000025">
    <property type="protein sequence ID" value="CAH9419513.1"/>
    <property type="molecule type" value="Genomic_DNA"/>
</dbReference>
<dbReference type="InterPro" id="IPR007537">
    <property type="entry name" value="tRNAHis_GuaTrfase_Thg1"/>
</dbReference>
<evidence type="ECO:0000313" key="1">
    <source>
        <dbReference type="EMBL" id="CAH9419513.1"/>
    </source>
</evidence>
<keyword evidence="2" id="KW-1185">Reference proteome</keyword>
<sequence>MSASLATAVLNERRPGRRALFDARVFTLADPVEVANYFLWRQRDAVRNSISMAAQAHFSHKRLHGVSSNGMQELLWAEKGINWNDYPDQCKRGQTTTRRTGERAVEYTDKRTRETVQTTAVRSWRETEPAAHFTAEADGWLASAIPTLPTLRGATS</sequence>
<dbReference type="RefSeq" id="WP_318575485.1">
    <property type="nucleotide sequence ID" value="NZ_CAKXYP010000025.1"/>
</dbReference>
<evidence type="ECO:0000313" key="2">
    <source>
        <dbReference type="Proteomes" id="UP001154015"/>
    </source>
</evidence>
<reference evidence="1" key="1">
    <citation type="submission" date="2022-03" db="EMBL/GenBank/DDBJ databases">
        <authorList>
            <person name="Leyn A S."/>
        </authorList>
    </citation>
    <scope>NUCLEOTIDE SEQUENCE</scope>
    <source>
        <strain evidence="1">Streptomyces globisporus 4-3</strain>
    </source>
</reference>